<feature type="domain" description="YknX-like barrel-sandwich hybrid" evidence="2">
    <location>
        <begin position="44"/>
        <end position="279"/>
    </location>
</feature>
<evidence type="ECO:0000259" key="2">
    <source>
        <dbReference type="Pfam" id="PF25984"/>
    </source>
</evidence>
<evidence type="ECO:0000313" key="4">
    <source>
        <dbReference type="Proteomes" id="UP000004349"/>
    </source>
</evidence>
<name>F9RQ59_9VIBR</name>
<proteinExistence type="predicted"/>
<gene>
    <name evidence="3" type="ORF">VIS19158_06265</name>
</gene>
<feature type="coiled-coil region" evidence="1">
    <location>
        <begin position="185"/>
        <end position="255"/>
    </location>
</feature>
<dbReference type="eggNOG" id="COG0845">
    <property type="taxonomic scope" value="Bacteria"/>
</dbReference>
<comment type="caution">
    <text evidence="3">The sequence shown here is derived from an EMBL/GenBank/DDBJ whole genome shotgun (WGS) entry which is preliminary data.</text>
</comment>
<reference evidence="3 4" key="1">
    <citation type="journal article" date="2012" name="Int. J. Syst. Evol. Microbiol.">
        <title>Vibrio caribbeanicus sp. nov., isolated from the marine sponge Scleritoderma cyanea.</title>
        <authorList>
            <person name="Hoffmann M."/>
            <person name="Monday S.R."/>
            <person name="Allard M.W."/>
            <person name="Strain E.A."/>
            <person name="Whittaker P."/>
            <person name="Naum M."/>
            <person name="McCarthy P.J."/>
            <person name="Lopez J.V."/>
            <person name="Fischer M."/>
            <person name="Brown E.W."/>
        </authorList>
    </citation>
    <scope>NUCLEOTIDE SEQUENCE [LARGE SCALE GENOMIC DNA]</scope>
    <source>
        <strain evidence="3 4">LMG 19158</strain>
    </source>
</reference>
<dbReference type="AlphaFoldDB" id="F9RQ59"/>
<dbReference type="Proteomes" id="UP000004349">
    <property type="component" value="Unassembled WGS sequence"/>
</dbReference>
<dbReference type="InterPro" id="IPR050739">
    <property type="entry name" value="MFP"/>
</dbReference>
<accession>F9RQ59</accession>
<dbReference type="PANTHER" id="PTHR30386:SF28">
    <property type="entry name" value="EXPORTED PROTEIN"/>
    <property type="match status" value="1"/>
</dbReference>
<dbReference type="InterPro" id="IPR058639">
    <property type="entry name" value="BSH_YknX-like"/>
</dbReference>
<protein>
    <submittedName>
        <fullName evidence="3">Putative type I secretion membrane fusion protein, HlyD family</fullName>
    </submittedName>
</protein>
<sequence length="405" mass="45858">MFMNKIGFLCALVFSVGLILFQKIEVVIPTNGTIVGESSDVDVITPDSGFINIINVKSGDVIKKDEVLFSYDNLDVFYKKDSINDTINSLNVALDTNSRDVFYLSELQNNAVKGFLEFPFDSVDALDTNYKKYQYWYLDIQEESRSAISLIDIISKEKVFISEKKSILAKKLKLLQSSLSPEINVLDLRTQIVDLDTNFARLESEEVNTKRELSRKSNEYIKELSDTLRTLEEKIVEIKTEVSNLSIELELNERKQIANTIVSPVDGVVFDVQQNFAVGSFLDASKVVLKIKRTSSKSNILVELPARYRPYVNIESKARILIESPLYREPIIGQVAKIGVDSERSKENENDNSRYFKVEVESENAELLDSSLIGLKASVYILKGNISIFNYLLSTFDKSITVGVW</sequence>
<organism evidence="3 4">
    <name type="scientific">Vibrio scophthalmi LMG 19158</name>
    <dbReference type="NCBI Taxonomy" id="870967"/>
    <lineage>
        <taxon>Bacteria</taxon>
        <taxon>Pseudomonadati</taxon>
        <taxon>Pseudomonadota</taxon>
        <taxon>Gammaproteobacteria</taxon>
        <taxon>Vibrionales</taxon>
        <taxon>Vibrionaceae</taxon>
        <taxon>Vibrio</taxon>
    </lineage>
</organism>
<dbReference type="PANTHER" id="PTHR30386">
    <property type="entry name" value="MEMBRANE FUSION SUBUNIT OF EMRAB-TOLC MULTIDRUG EFFLUX PUMP"/>
    <property type="match status" value="1"/>
</dbReference>
<evidence type="ECO:0000256" key="1">
    <source>
        <dbReference type="SAM" id="Coils"/>
    </source>
</evidence>
<dbReference type="EMBL" id="AFWE01000158">
    <property type="protein sequence ID" value="EGU34594.1"/>
    <property type="molecule type" value="Genomic_DNA"/>
</dbReference>
<dbReference type="Pfam" id="PF25984">
    <property type="entry name" value="BSH_YknX"/>
    <property type="match status" value="1"/>
</dbReference>
<evidence type="ECO:0000313" key="3">
    <source>
        <dbReference type="EMBL" id="EGU34594.1"/>
    </source>
</evidence>
<keyword evidence="1" id="KW-0175">Coiled coil</keyword>